<feature type="region of interest" description="Disordered" evidence="1">
    <location>
        <begin position="606"/>
        <end position="647"/>
    </location>
</feature>
<sequence length="896" mass="102287">MSALSDLLNPSVGTKSPSDVSSTPGEPNTSDAASQSHPMSVTEMLISRSNQEQEEREASRSTEKQRGTSQVGGHAGRAAATKELKHAKSSETDHARSYQTLLINARSRHLKKNDGEPYWRNEIQFAFIMELLFNHFRVFKNPYYGTPEGFDWPEHFKVFKDSDGKTHPNDGQTLTFFELYLVTLLKSSKISKILKARLMLDINYALNFTVISLLVNIGRLNTTVNFDYEMRSQFRTYHSIPSLQVGSHFQIIEKFYPQEAQKLFEDPENKGKKNKDGDLADDPTPSNIRNGSGYTISTVKQLQDTPRIKSILKSINELSGNIPKKFPAFIEAISQSNHTYNIISIIFMICTHEYEIGQAFFPFENGQQNASKSSTTGSLLNDIWLRPKLNSSDKVRKFLWLIYTILETKLDVDKILQNPFNEPAQSVELCTALPSANIANELKDVHHKMGNHSSTIVAMADIIPKWRSSDSEHIAYDPLFNDFDTPEEVDFAGQMKNCRFQFVEHENQNLTITNVHGNQNSEEKAESDQVGTLTNSRRNRRLRVENNTGRDSSNVKIRSHGKSRRSLRQKTMESATSDYGFSSNTNSGKKIDKTYYTSVLDSFGVPGKKDIDDDNDSCEDDHCDTPGNRNKRSCEEMEGDEVTSGNMDDLADYNERSICPDNMDPILSAQLNNLQRFPMDNEGSRRPNDDSVELSATDPLPMSVYEENPEDINERFFNYGYSGVIVNDYKHGEHDALQLTSCVRKRKNRKQAPIEPAIKNTVNMFDAYFNRDNKSAASSSKNAIIRREKYLMISQFIFDLIKEKQVQARILRHHEGNWKHFTKHLWDLNIFVEKEQAEAQERFADWGEFKTTMMKVFNQVNCVIGERLKVDKVMGVEPSTERQDTFLDDIFSQLEE</sequence>
<feature type="region of interest" description="Disordered" evidence="1">
    <location>
        <begin position="265"/>
        <end position="293"/>
    </location>
</feature>
<comment type="caution">
    <text evidence="2">The sequence shown here is derived from an EMBL/GenBank/DDBJ whole genome shotgun (WGS) entry which is preliminary data.</text>
</comment>
<dbReference type="PANTHER" id="PTHR37287">
    <property type="entry name" value="INO EIGHTY SUBUNIT 1"/>
    <property type="match status" value="1"/>
</dbReference>
<feature type="region of interest" description="Disordered" evidence="1">
    <location>
        <begin position="516"/>
        <end position="590"/>
    </location>
</feature>
<feature type="compositionally biased region" description="Basic residues" evidence="1">
    <location>
        <begin position="557"/>
        <end position="568"/>
    </location>
</feature>
<dbReference type="AlphaFoldDB" id="A0A1V2LN63"/>
<accession>A0A1V2LN63</accession>
<feature type="compositionally biased region" description="Polar residues" evidence="1">
    <location>
        <begin position="284"/>
        <end position="293"/>
    </location>
</feature>
<dbReference type="EMBL" id="MQVM01000011">
    <property type="protein sequence ID" value="ONH74198.1"/>
    <property type="molecule type" value="Genomic_DNA"/>
</dbReference>
<feature type="region of interest" description="Disordered" evidence="1">
    <location>
        <begin position="1"/>
        <end position="95"/>
    </location>
</feature>
<feature type="region of interest" description="Disordered" evidence="1">
    <location>
        <begin position="677"/>
        <end position="696"/>
    </location>
</feature>
<organism evidence="2 3">
    <name type="scientific">Pichia kudriavzevii</name>
    <name type="common">Yeast</name>
    <name type="synonym">Issatchenkia orientalis</name>
    <dbReference type="NCBI Taxonomy" id="4909"/>
    <lineage>
        <taxon>Eukaryota</taxon>
        <taxon>Fungi</taxon>
        <taxon>Dikarya</taxon>
        <taxon>Ascomycota</taxon>
        <taxon>Saccharomycotina</taxon>
        <taxon>Pichiomycetes</taxon>
        <taxon>Pichiales</taxon>
        <taxon>Pichiaceae</taxon>
        <taxon>Pichia</taxon>
    </lineage>
</organism>
<feature type="compositionally biased region" description="Basic and acidic residues" evidence="1">
    <location>
        <begin position="265"/>
        <end position="278"/>
    </location>
</feature>
<feature type="compositionally biased region" description="Polar residues" evidence="1">
    <location>
        <begin position="572"/>
        <end position="588"/>
    </location>
</feature>
<feature type="compositionally biased region" description="Basic and acidic residues" evidence="1">
    <location>
        <begin position="80"/>
        <end position="95"/>
    </location>
</feature>
<reference evidence="3" key="1">
    <citation type="journal article" date="2017" name="Genome Announc.">
        <title>Genome sequences of Cyberlindnera fabianii 65, Pichia kudriavzevii 129, and Saccharomyces cerevisiae 131 isolated from fermented masau fruits in Zimbabwe.</title>
        <authorList>
            <person name="van Rijswijck I.M.H."/>
            <person name="Derks M.F.L."/>
            <person name="Abee T."/>
            <person name="de Ridder D."/>
            <person name="Smid E.J."/>
        </authorList>
    </citation>
    <scope>NUCLEOTIDE SEQUENCE [LARGE SCALE GENOMIC DNA]</scope>
    <source>
        <strain evidence="3">129</strain>
    </source>
</reference>
<feature type="compositionally biased region" description="Basic and acidic residues" evidence="1">
    <location>
        <begin position="51"/>
        <end position="66"/>
    </location>
</feature>
<evidence type="ECO:0000313" key="3">
    <source>
        <dbReference type="Proteomes" id="UP000189274"/>
    </source>
</evidence>
<dbReference type="VEuPathDB" id="FungiDB:C5L36_0B05900"/>
<feature type="compositionally biased region" description="Acidic residues" evidence="1">
    <location>
        <begin position="612"/>
        <end position="622"/>
    </location>
</feature>
<proteinExistence type="predicted"/>
<evidence type="ECO:0000313" key="2">
    <source>
        <dbReference type="EMBL" id="ONH74198.1"/>
    </source>
</evidence>
<feature type="compositionally biased region" description="Polar residues" evidence="1">
    <location>
        <begin position="11"/>
        <end position="39"/>
    </location>
</feature>
<dbReference type="PANTHER" id="PTHR37287:SF1">
    <property type="entry name" value="INO EIGHTY SUBUNIT 1"/>
    <property type="match status" value="1"/>
</dbReference>
<dbReference type="Proteomes" id="UP000189274">
    <property type="component" value="Unassembled WGS sequence"/>
</dbReference>
<evidence type="ECO:0000256" key="1">
    <source>
        <dbReference type="SAM" id="MobiDB-lite"/>
    </source>
</evidence>
<dbReference type="InterPro" id="IPR038014">
    <property type="entry name" value="Ies1"/>
</dbReference>
<gene>
    <name evidence="2" type="ORF">BOH78_2682</name>
</gene>
<dbReference type="GO" id="GO:0031011">
    <property type="term" value="C:Ino80 complex"/>
    <property type="evidence" value="ECO:0007669"/>
    <property type="project" value="InterPro"/>
</dbReference>
<protein>
    <submittedName>
        <fullName evidence="2">Ino eighty subunit 1</fullName>
    </submittedName>
</protein>
<name>A0A1V2LN63_PICKU</name>